<organism evidence="7 8">
    <name type="scientific">Tolypocladium ophioglossoides (strain CBS 100239)</name>
    <name type="common">Snaketongue truffleclub</name>
    <name type="synonym">Elaphocordyceps ophioglossoides</name>
    <dbReference type="NCBI Taxonomy" id="1163406"/>
    <lineage>
        <taxon>Eukaryota</taxon>
        <taxon>Fungi</taxon>
        <taxon>Dikarya</taxon>
        <taxon>Ascomycota</taxon>
        <taxon>Pezizomycotina</taxon>
        <taxon>Sordariomycetes</taxon>
        <taxon>Hypocreomycetidae</taxon>
        <taxon>Hypocreales</taxon>
        <taxon>Ophiocordycipitaceae</taxon>
        <taxon>Tolypocladium</taxon>
    </lineage>
</organism>
<dbReference type="SUPFAM" id="SSF82171">
    <property type="entry name" value="DPP6 N-terminal domain-like"/>
    <property type="match status" value="1"/>
</dbReference>
<evidence type="ECO:0000256" key="3">
    <source>
        <dbReference type="ARBA" id="ARBA00022801"/>
    </source>
</evidence>
<sequence length="777" mass="86206">MRRLHCLTSRARGSCRRTQPPSRRPYIDLAKFRIVSKSYAGRRHPLSDTTIIFIERHRSMVVVQKLTAEALIGAPRRGPAMPNRDGRLALYSVSTHVFGDGTLNEVRVMDIGTGTSATLSDEEGVHDAVWIPGTCDDVLYLKSSDKGRTQAIVASGRDVAKEHYVAAEFDAPVANLKLKALDDASVAFVVTGLIENGLLYNETIVESNSSARVFDTPNIRMWNEVYRPQRYTLWYNKLELHDAKWTLPGELLKLIDDPNIEAPHGMYGPDNPGDHFDICHRGIAFIGRDVSKRRPHESSASVQVYVPIESFSLPPTRSPVRISSPSTVGVGVASNMRFAPNGLTIAFLHVEIRDGYNTQLYLAPVDSGDAVGGLCLTLYVMNPEHEPPRGFEFAGASNSLIVHREKCGRSVLDHVDLGTGRTSTFFRGGVVAAFHPLRQDDWDVLLVSSSSFIDSSLWQVTRVSDPEISTTVSSATKNGARFGLSADMVSEFWFEGADDVCVHCFMIKPSNFDADKTYPWVLRPHGGPVASWTDSWSVIVSLAALNSHYNHVADDVVGKLCCVGGTGLRRRLAQHLRQYRLRSGVFSEYAALVARVLNEWGGKPFQDLKYLIGYLEQLPFLDPSKAVLMGGSYAGYLFCCAVCHDGIFSTPSFVLQEDSLVDTGDYGNSRYPWENPGAMQKCNPARPELLRNWENAPPTLIIHSEKDYRCPITEGLAAFNTLQAMNVPSRFLTFADEGHWVEGPENSLEWYCVVWDWVGRCVNGEIERGSSDWCKTG</sequence>
<dbReference type="OrthoDB" id="416344at2759"/>
<keyword evidence="3" id="KW-0378">Hydrolase</keyword>
<keyword evidence="8" id="KW-1185">Reference proteome</keyword>
<dbReference type="EMBL" id="LFRF01000014">
    <property type="protein sequence ID" value="KND90128.1"/>
    <property type="molecule type" value="Genomic_DNA"/>
</dbReference>
<evidence type="ECO:0000256" key="2">
    <source>
        <dbReference type="ARBA" id="ARBA00022729"/>
    </source>
</evidence>
<protein>
    <recommendedName>
        <fullName evidence="4">Dipeptidyl-peptidase V</fullName>
    </recommendedName>
</protein>
<dbReference type="GO" id="GO:0006508">
    <property type="term" value="P:proteolysis"/>
    <property type="evidence" value="ECO:0007669"/>
    <property type="project" value="InterPro"/>
</dbReference>
<comment type="caution">
    <text evidence="7">The sequence shown here is derived from an EMBL/GenBank/DDBJ whole genome shotgun (WGS) entry which is preliminary data.</text>
</comment>
<evidence type="ECO:0000259" key="6">
    <source>
        <dbReference type="Pfam" id="PF00326"/>
    </source>
</evidence>
<dbReference type="SUPFAM" id="SSF53474">
    <property type="entry name" value="alpha/beta-Hydrolases"/>
    <property type="match status" value="1"/>
</dbReference>
<dbReference type="AlphaFoldDB" id="A0A0L0N7L3"/>
<evidence type="ECO:0000256" key="1">
    <source>
        <dbReference type="ARBA" id="ARBA00010040"/>
    </source>
</evidence>
<comment type="similarity">
    <text evidence="1">Belongs to the peptidase S9C family.</text>
</comment>
<dbReference type="PANTHER" id="PTHR42776">
    <property type="entry name" value="SERINE PEPTIDASE S9 FAMILY MEMBER"/>
    <property type="match status" value="1"/>
</dbReference>
<reference evidence="7 8" key="1">
    <citation type="journal article" date="2015" name="BMC Genomics">
        <title>The genome of the truffle-parasite Tolypocladium ophioglossoides and the evolution of antifungal peptaibiotics.</title>
        <authorList>
            <person name="Quandt C.A."/>
            <person name="Bushley K.E."/>
            <person name="Spatafora J.W."/>
        </authorList>
    </citation>
    <scope>NUCLEOTIDE SEQUENCE [LARGE SCALE GENOMIC DNA]</scope>
    <source>
        <strain evidence="7 8">CBS 100239</strain>
    </source>
</reference>
<dbReference type="GO" id="GO:0004252">
    <property type="term" value="F:serine-type endopeptidase activity"/>
    <property type="evidence" value="ECO:0007669"/>
    <property type="project" value="TreeGrafter"/>
</dbReference>
<dbReference type="InterPro" id="IPR001375">
    <property type="entry name" value="Peptidase_S9_cat"/>
</dbReference>
<evidence type="ECO:0000313" key="8">
    <source>
        <dbReference type="Proteomes" id="UP000036947"/>
    </source>
</evidence>
<dbReference type="Proteomes" id="UP000036947">
    <property type="component" value="Unassembled WGS sequence"/>
</dbReference>
<dbReference type="PANTHER" id="PTHR42776:SF13">
    <property type="entry name" value="DIPEPTIDYL-PEPTIDASE 5"/>
    <property type="match status" value="1"/>
</dbReference>
<dbReference type="Pfam" id="PF00326">
    <property type="entry name" value="Peptidase_S9"/>
    <property type="match status" value="1"/>
</dbReference>
<dbReference type="STRING" id="1163406.A0A0L0N7L3"/>
<gene>
    <name evidence="7" type="ORF">TOPH_05246</name>
</gene>
<evidence type="ECO:0000313" key="7">
    <source>
        <dbReference type="EMBL" id="KND90128.1"/>
    </source>
</evidence>
<name>A0A0L0N7L3_TOLOC</name>
<dbReference type="InterPro" id="IPR029058">
    <property type="entry name" value="AB_hydrolase_fold"/>
</dbReference>
<keyword evidence="2" id="KW-0732">Signal</keyword>
<feature type="domain" description="Peptidase S9 prolyl oligopeptidase catalytic" evidence="6">
    <location>
        <begin position="597"/>
        <end position="764"/>
    </location>
</feature>
<dbReference type="Gene3D" id="3.40.50.1820">
    <property type="entry name" value="alpha/beta hydrolase"/>
    <property type="match status" value="1"/>
</dbReference>
<accession>A0A0L0N7L3</accession>
<proteinExistence type="inferred from homology"/>
<evidence type="ECO:0000256" key="5">
    <source>
        <dbReference type="SAM" id="MobiDB-lite"/>
    </source>
</evidence>
<evidence type="ECO:0000256" key="4">
    <source>
        <dbReference type="ARBA" id="ARBA00032829"/>
    </source>
</evidence>
<feature type="region of interest" description="Disordered" evidence="5">
    <location>
        <begin position="1"/>
        <end position="22"/>
    </location>
</feature>